<dbReference type="PANTHER" id="PTHR43028">
    <property type="entry name" value="3'(2'),5'-BISPHOSPHATE NUCLEOTIDASE 1"/>
    <property type="match status" value="1"/>
</dbReference>
<evidence type="ECO:0000256" key="2">
    <source>
        <dbReference type="ARBA" id="ARBA00012633"/>
    </source>
</evidence>
<proteinExistence type="inferred from homology"/>
<keyword evidence="7" id="KW-0472">Membrane</keyword>
<evidence type="ECO:0000256" key="6">
    <source>
        <dbReference type="PIRSR" id="PIRSR600760-2"/>
    </source>
</evidence>
<dbReference type="Gene3D" id="3.40.190.80">
    <property type="match status" value="1"/>
</dbReference>
<protein>
    <recommendedName>
        <fullName evidence="3">3'(2'),5'-bisphosphate nucleotidase 1</fullName>
        <ecNumber evidence="2">3.1.3.7</ecNumber>
    </recommendedName>
    <alternativeName>
        <fullName evidence="4">Bisphosphate 3'-nucleotidase 1</fullName>
    </alternativeName>
    <alternativeName>
        <fullName evidence="5">Inositol-polyphosphate 1-phosphatase</fullName>
    </alternativeName>
</protein>
<comment type="cofactor">
    <cofactor evidence="6">
        <name>Mg(2+)</name>
        <dbReference type="ChEBI" id="CHEBI:18420"/>
    </cofactor>
</comment>
<reference evidence="8" key="2">
    <citation type="submission" date="2020-05" db="UniProtKB">
        <authorList>
            <consortium name="EnsemblMetazoa"/>
        </authorList>
    </citation>
    <scope>IDENTIFICATION</scope>
    <source>
        <strain evidence="8">IAEA</strain>
    </source>
</reference>
<keyword evidence="7" id="KW-0812">Transmembrane</keyword>
<accession>A0A1A9ZTE4</accession>
<organism evidence="8 9">
    <name type="scientific">Glossina pallidipes</name>
    <name type="common">Tsetse fly</name>
    <dbReference type="NCBI Taxonomy" id="7398"/>
    <lineage>
        <taxon>Eukaryota</taxon>
        <taxon>Metazoa</taxon>
        <taxon>Ecdysozoa</taxon>
        <taxon>Arthropoda</taxon>
        <taxon>Hexapoda</taxon>
        <taxon>Insecta</taxon>
        <taxon>Pterygota</taxon>
        <taxon>Neoptera</taxon>
        <taxon>Endopterygota</taxon>
        <taxon>Diptera</taxon>
        <taxon>Brachycera</taxon>
        <taxon>Muscomorpha</taxon>
        <taxon>Hippoboscoidea</taxon>
        <taxon>Glossinidae</taxon>
        <taxon>Glossina</taxon>
    </lineage>
</organism>
<reference evidence="9" key="1">
    <citation type="submission" date="2014-03" db="EMBL/GenBank/DDBJ databases">
        <authorList>
            <person name="Aksoy S."/>
            <person name="Warren W."/>
            <person name="Wilson R.K."/>
        </authorList>
    </citation>
    <scope>NUCLEOTIDE SEQUENCE [LARGE SCALE GENOMIC DNA]</scope>
    <source>
        <strain evidence="9">IAEA</strain>
    </source>
</reference>
<dbReference type="InterPro" id="IPR020550">
    <property type="entry name" value="Inositol_monophosphatase_CS"/>
</dbReference>
<dbReference type="Pfam" id="PF00459">
    <property type="entry name" value="Inositol_P"/>
    <property type="match status" value="1"/>
</dbReference>
<dbReference type="EC" id="3.1.3.7" evidence="2"/>
<name>A0A1A9ZTE4_GLOPL</name>
<dbReference type="AlphaFoldDB" id="A0A1A9ZTE4"/>
<dbReference type="InterPro" id="IPR000760">
    <property type="entry name" value="Inositol_monophosphatase-like"/>
</dbReference>
<comment type="similarity">
    <text evidence="1">Belongs to the inositol monophosphatase superfamily.</text>
</comment>
<evidence type="ECO:0000313" key="8">
    <source>
        <dbReference type="EnsemblMetazoa" id="GPAI024333-PA"/>
    </source>
</evidence>
<evidence type="ECO:0000256" key="1">
    <source>
        <dbReference type="ARBA" id="ARBA00009759"/>
    </source>
</evidence>
<feature type="binding site" evidence="6">
    <location>
        <position position="51"/>
    </location>
    <ligand>
        <name>Mg(2+)</name>
        <dbReference type="ChEBI" id="CHEBI:18420"/>
        <label>1</label>
        <note>catalytic</note>
    </ligand>
</feature>
<evidence type="ECO:0000256" key="4">
    <source>
        <dbReference type="ARBA" id="ARBA00041815"/>
    </source>
</evidence>
<keyword evidence="9" id="KW-1185">Reference proteome</keyword>
<evidence type="ECO:0000256" key="5">
    <source>
        <dbReference type="ARBA" id="ARBA00044554"/>
    </source>
</evidence>
<dbReference type="PANTHER" id="PTHR43028:SF5">
    <property type="entry name" value="3'(2'),5'-BISPHOSPHATE NUCLEOTIDASE 1"/>
    <property type="match status" value="1"/>
</dbReference>
<feature type="transmembrane region" description="Helical" evidence="7">
    <location>
        <begin position="6"/>
        <end position="29"/>
    </location>
</feature>
<dbReference type="InterPro" id="IPR050725">
    <property type="entry name" value="CysQ/Inositol_MonoPase"/>
</dbReference>
<dbReference type="EnsemblMetazoa" id="GPAI024333-RA">
    <property type="protein sequence ID" value="GPAI024333-PA"/>
    <property type="gene ID" value="GPAI024333"/>
</dbReference>
<dbReference type="GO" id="GO:0046854">
    <property type="term" value="P:phosphatidylinositol phosphate biosynthetic process"/>
    <property type="evidence" value="ECO:0007669"/>
    <property type="project" value="InterPro"/>
</dbReference>
<dbReference type="PROSITE" id="PS00630">
    <property type="entry name" value="IMP_2"/>
    <property type="match status" value="1"/>
</dbReference>
<keyword evidence="6" id="KW-0479">Metal-binding</keyword>
<dbReference type="STRING" id="7398.A0A1A9ZTE4"/>
<dbReference type="GO" id="GO:0008441">
    <property type="term" value="F:3'(2'),5'-bisphosphate nucleotidase activity"/>
    <property type="evidence" value="ECO:0007669"/>
    <property type="project" value="UniProtKB-EC"/>
</dbReference>
<keyword evidence="6" id="KW-0460">Magnesium</keyword>
<keyword evidence="7" id="KW-1133">Transmembrane helix</keyword>
<sequence>MALNVSGFFTMAFDVCGFFTMALNVSGFFTMALNGKAHAYVFASSGCKKWDTCGPEAVLEAEGGVLTDLMGQHYFYAKEVEHANRRGVLAATKKACHGDIIKKMPSHIFEAMQKM</sequence>
<dbReference type="SUPFAM" id="SSF56655">
    <property type="entry name" value="Carbohydrate phosphatase"/>
    <property type="match status" value="1"/>
</dbReference>
<evidence type="ECO:0000256" key="7">
    <source>
        <dbReference type="SAM" id="Phobius"/>
    </source>
</evidence>
<evidence type="ECO:0000313" key="9">
    <source>
        <dbReference type="Proteomes" id="UP000092445"/>
    </source>
</evidence>
<evidence type="ECO:0000256" key="3">
    <source>
        <dbReference type="ARBA" id="ARBA00040342"/>
    </source>
</evidence>
<dbReference type="GO" id="GO:0046872">
    <property type="term" value="F:metal ion binding"/>
    <property type="evidence" value="ECO:0007669"/>
    <property type="project" value="UniProtKB-KW"/>
</dbReference>
<dbReference type="Proteomes" id="UP000092445">
    <property type="component" value="Unassembled WGS sequence"/>
</dbReference>
<dbReference type="VEuPathDB" id="VectorBase:GPAI024333"/>